<keyword evidence="8" id="KW-0328">Glycosyltransferase</keyword>
<dbReference type="PANTHER" id="PTHR30627">
    <property type="entry name" value="PEPTIDOGLYCAN D,D-TRANSPEPTIDASE"/>
    <property type="match status" value="1"/>
</dbReference>
<proteinExistence type="inferred from homology"/>
<dbReference type="Proteomes" id="UP000316921">
    <property type="component" value="Chromosome"/>
</dbReference>
<comment type="catalytic activity">
    <reaction evidence="1">
        <text>a beta-lactam + H2O = a substituted beta-amino acid</text>
        <dbReference type="Rhea" id="RHEA:20401"/>
        <dbReference type="ChEBI" id="CHEBI:15377"/>
        <dbReference type="ChEBI" id="CHEBI:35627"/>
        <dbReference type="ChEBI" id="CHEBI:140347"/>
        <dbReference type="EC" id="3.5.2.6"/>
    </reaction>
</comment>
<evidence type="ECO:0000256" key="1">
    <source>
        <dbReference type="ARBA" id="ARBA00001526"/>
    </source>
</evidence>
<dbReference type="RefSeq" id="WP_145064517.1">
    <property type="nucleotide sequence ID" value="NZ_CP036287.1"/>
</dbReference>
<sequence length="874" mass="95189">MSPALLDRRQRNVTGAGLFLLLSLALVGVGARMGTLAQTVPTPAKRLTHDRGEFKQPPFFTLLDRDGRALARSLPTYAVEASLYNLWLGHTPERIIDGLAEALDLDDAGRDELRDTMLDLDQAGERRVTRWPLTQVEALALSEWIGAGGPGDSGRPVPGFRLERYAPDPDVADAVALLADVSGPFFELVWRPQVVLSEETRERVCSELDGMRGAAARWVRVLGQGLAPFFEAARERELALMRAKGEADAPRYHVLAADIAPSRGLAAELRSMLVGDANAPDPDEWIFVGPLHEWVFDGLMPRRHAELAALLPVEHLETVRALIESEDISAYQLWLQPTAERVYPLGESGVVGSWEWLPPLDPEPTVDGRDPDPVLRPSRGLEHLGFTVLRAIEQSEGPEIPLVEDGLTLRLDHLVAGEGDELQRLLLRPRRPGTPRDYYLDRRDGIHPAELETTLDLDLQAYLGQRLQRVVEGQDAALVMAVAIELESREVLAMDWRSKYGSITFPPLQHGFTPGSTFKLVTMALALQQGVVTPNELINVGEGQFQVSPPEGRRGRARIIREAEGFARGVITAAMCVARSSNAGMVQIGLRVPVAVWKRATADLGYGTAACPELLASGLLNVDGQIGESDTRGGDPWERRRSHASVSFGDSITTTLLQHAAAISALLDDGAWRPLRFARGLEVDDGYHELVDARSCQVVRPEIPGQLRAMMAMGATIGTGKDLVRPAGLTLYSKTGTTEKLAFDVCEHKYRSEYSHALETGADWDDAAVRSRLRGDFSPRRACYVPSIVVMAAHPETGREVLVMLVVDDPHGDEKFGSKVAGPAAVDVLCRALGLRAPSEPVAQAQEQPVLDLAPGADLPWAPAASAAAEVSPW</sequence>
<dbReference type="GO" id="GO:0008658">
    <property type="term" value="F:penicillin binding"/>
    <property type="evidence" value="ECO:0007669"/>
    <property type="project" value="InterPro"/>
</dbReference>
<dbReference type="PANTHER" id="PTHR30627:SF6">
    <property type="entry name" value="BETA-LACTAMASE YBXI-RELATED"/>
    <property type="match status" value="1"/>
</dbReference>
<keyword evidence="9" id="KW-1185">Reference proteome</keyword>
<dbReference type="Pfam" id="PF00905">
    <property type="entry name" value="Transpeptidase"/>
    <property type="match status" value="1"/>
</dbReference>
<dbReference type="GO" id="GO:0005886">
    <property type="term" value="C:plasma membrane"/>
    <property type="evidence" value="ECO:0007669"/>
    <property type="project" value="TreeGrafter"/>
</dbReference>
<dbReference type="SUPFAM" id="SSF56601">
    <property type="entry name" value="beta-lactamase/transpeptidase-like"/>
    <property type="match status" value="1"/>
</dbReference>
<dbReference type="GO" id="GO:0008800">
    <property type="term" value="F:beta-lactamase activity"/>
    <property type="evidence" value="ECO:0007669"/>
    <property type="project" value="UniProtKB-EC"/>
</dbReference>
<name>A0A518BIC8_9BACT</name>
<keyword evidence="6" id="KW-0046">Antibiotic resistance</keyword>
<protein>
    <recommendedName>
        <fullName evidence="3">beta-lactamase</fullName>
        <ecNumber evidence="3">3.5.2.6</ecNumber>
    </recommendedName>
</protein>
<feature type="domain" description="Penicillin-binding protein transpeptidase" evidence="7">
    <location>
        <begin position="480"/>
        <end position="742"/>
    </location>
</feature>
<evidence type="ECO:0000313" key="8">
    <source>
        <dbReference type="EMBL" id="QDU66703.1"/>
    </source>
</evidence>
<dbReference type="InterPro" id="IPR001460">
    <property type="entry name" value="PCN-bd_Tpept"/>
</dbReference>
<dbReference type="InterPro" id="IPR012338">
    <property type="entry name" value="Beta-lactam/transpept-like"/>
</dbReference>
<dbReference type="InterPro" id="IPR050515">
    <property type="entry name" value="Beta-lactam/transpept"/>
</dbReference>
<organism evidence="8 9">
    <name type="scientific">Engelhardtia mirabilis</name>
    <dbReference type="NCBI Taxonomy" id="2528011"/>
    <lineage>
        <taxon>Bacteria</taxon>
        <taxon>Pseudomonadati</taxon>
        <taxon>Planctomycetota</taxon>
        <taxon>Planctomycetia</taxon>
        <taxon>Planctomycetia incertae sedis</taxon>
        <taxon>Engelhardtia</taxon>
    </lineage>
</organism>
<keyword evidence="5" id="KW-0378">Hydrolase</keyword>
<comment type="similarity">
    <text evidence="2">Belongs to the class-D beta-lactamase family.</text>
</comment>
<dbReference type="GO" id="GO:0016757">
    <property type="term" value="F:glycosyltransferase activity"/>
    <property type="evidence" value="ECO:0007669"/>
    <property type="project" value="UniProtKB-KW"/>
</dbReference>
<dbReference type="KEGG" id="pbap:Pla133_17790"/>
<dbReference type="AlphaFoldDB" id="A0A518BIC8"/>
<evidence type="ECO:0000256" key="6">
    <source>
        <dbReference type="ARBA" id="ARBA00023251"/>
    </source>
</evidence>
<dbReference type="GO" id="GO:0046677">
    <property type="term" value="P:response to antibiotic"/>
    <property type="evidence" value="ECO:0007669"/>
    <property type="project" value="UniProtKB-KW"/>
</dbReference>
<evidence type="ECO:0000256" key="4">
    <source>
        <dbReference type="ARBA" id="ARBA00022729"/>
    </source>
</evidence>
<dbReference type="EMBL" id="CP036287">
    <property type="protein sequence ID" value="QDU66703.1"/>
    <property type="molecule type" value="Genomic_DNA"/>
</dbReference>
<evidence type="ECO:0000256" key="2">
    <source>
        <dbReference type="ARBA" id="ARBA00007898"/>
    </source>
</evidence>
<evidence type="ECO:0000259" key="7">
    <source>
        <dbReference type="Pfam" id="PF00905"/>
    </source>
</evidence>
<evidence type="ECO:0000313" key="9">
    <source>
        <dbReference type="Proteomes" id="UP000316921"/>
    </source>
</evidence>
<evidence type="ECO:0000256" key="5">
    <source>
        <dbReference type="ARBA" id="ARBA00022801"/>
    </source>
</evidence>
<keyword evidence="8" id="KW-0808">Transferase</keyword>
<accession>A0A518BIC8</accession>
<evidence type="ECO:0000256" key="3">
    <source>
        <dbReference type="ARBA" id="ARBA00012865"/>
    </source>
</evidence>
<reference evidence="8 9" key="1">
    <citation type="submission" date="2019-02" db="EMBL/GenBank/DDBJ databases">
        <title>Deep-cultivation of Planctomycetes and their phenomic and genomic characterization uncovers novel biology.</title>
        <authorList>
            <person name="Wiegand S."/>
            <person name="Jogler M."/>
            <person name="Boedeker C."/>
            <person name="Pinto D."/>
            <person name="Vollmers J."/>
            <person name="Rivas-Marin E."/>
            <person name="Kohn T."/>
            <person name="Peeters S.H."/>
            <person name="Heuer A."/>
            <person name="Rast P."/>
            <person name="Oberbeckmann S."/>
            <person name="Bunk B."/>
            <person name="Jeske O."/>
            <person name="Meyerdierks A."/>
            <person name="Storesund J.E."/>
            <person name="Kallscheuer N."/>
            <person name="Luecker S."/>
            <person name="Lage O.M."/>
            <person name="Pohl T."/>
            <person name="Merkel B.J."/>
            <person name="Hornburger P."/>
            <person name="Mueller R.-W."/>
            <person name="Bruemmer F."/>
            <person name="Labrenz M."/>
            <person name="Spormann A.M."/>
            <person name="Op den Camp H."/>
            <person name="Overmann J."/>
            <person name="Amann R."/>
            <person name="Jetten M.S.M."/>
            <person name="Mascher T."/>
            <person name="Medema M.H."/>
            <person name="Devos D.P."/>
            <person name="Kaster A.-K."/>
            <person name="Ovreas L."/>
            <person name="Rohde M."/>
            <person name="Galperin M.Y."/>
            <person name="Jogler C."/>
        </authorList>
    </citation>
    <scope>NUCLEOTIDE SEQUENCE [LARGE SCALE GENOMIC DNA]</scope>
    <source>
        <strain evidence="8 9">Pla133</strain>
    </source>
</reference>
<gene>
    <name evidence="8" type="primary">pbpB</name>
    <name evidence="8" type="ORF">Pla133_17790</name>
</gene>
<dbReference type="GO" id="GO:0071555">
    <property type="term" value="P:cell wall organization"/>
    <property type="evidence" value="ECO:0007669"/>
    <property type="project" value="TreeGrafter"/>
</dbReference>
<dbReference type="Gene3D" id="3.40.710.10">
    <property type="entry name" value="DD-peptidase/beta-lactamase superfamily"/>
    <property type="match status" value="1"/>
</dbReference>
<dbReference type="EC" id="3.5.2.6" evidence="3"/>
<keyword evidence="4" id="KW-0732">Signal</keyword>